<dbReference type="AlphaFoldDB" id="A0A8W8NUV1"/>
<keyword evidence="3" id="KW-1185">Reference proteome</keyword>
<sequence>MRCGFKSKLVFKRLLVGELETPHYQYPQFMLRRRRPVITIIFGSICALAVFLSFKHYFGDDVKENKGTNKLVIRKRRDHIDLAIHDSFFVHQFDQIPGREHEKDDSAQHDFVNIFQRRSRPEAPCVPFQTRFAPMTLSKTK</sequence>
<keyword evidence="1" id="KW-1133">Transmembrane helix</keyword>
<evidence type="ECO:0000313" key="3">
    <source>
        <dbReference type="Proteomes" id="UP000005408"/>
    </source>
</evidence>
<keyword evidence="1" id="KW-0812">Transmembrane</keyword>
<evidence type="ECO:0000313" key="2">
    <source>
        <dbReference type="EnsemblMetazoa" id="G688.4:cds"/>
    </source>
</evidence>
<reference evidence="2" key="1">
    <citation type="submission" date="2022-08" db="UniProtKB">
        <authorList>
            <consortium name="EnsemblMetazoa"/>
        </authorList>
    </citation>
    <scope>IDENTIFICATION</scope>
    <source>
        <strain evidence="2">05x7-T-G4-1.051#20</strain>
    </source>
</reference>
<accession>A0A8W8NUV1</accession>
<dbReference type="Proteomes" id="UP000005408">
    <property type="component" value="Unassembled WGS sequence"/>
</dbReference>
<feature type="transmembrane region" description="Helical" evidence="1">
    <location>
        <begin position="37"/>
        <end position="58"/>
    </location>
</feature>
<proteinExistence type="predicted"/>
<protein>
    <submittedName>
        <fullName evidence="2">Uncharacterized protein</fullName>
    </submittedName>
</protein>
<name>A0A8W8NUV1_MAGGI</name>
<evidence type="ECO:0000256" key="1">
    <source>
        <dbReference type="SAM" id="Phobius"/>
    </source>
</evidence>
<organism evidence="2 3">
    <name type="scientific">Magallana gigas</name>
    <name type="common">Pacific oyster</name>
    <name type="synonym">Crassostrea gigas</name>
    <dbReference type="NCBI Taxonomy" id="29159"/>
    <lineage>
        <taxon>Eukaryota</taxon>
        <taxon>Metazoa</taxon>
        <taxon>Spiralia</taxon>
        <taxon>Lophotrochozoa</taxon>
        <taxon>Mollusca</taxon>
        <taxon>Bivalvia</taxon>
        <taxon>Autobranchia</taxon>
        <taxon>Pteriomorphia</taxon>
        <taxon>Ostreida</taxon>
        <taxon>Ostreoidea</taxon>
        <taxon>Ostreidae</taxon>
        <taxon>Magallana</taxon>
    </lineage>
</organism>
<keyword evidence="1" id="KW-0472">Membrane</keyword>
<dbReference type="EnsemblMetazoa" id="G688.4">
    <property type="protein sequence ID" value="G688.4:cds"/>
    <property type="gene ID" value="G688"/>
</dbReference>